<evidence type="ECO:0000313" key="2">
    <source>
        <dbReference type="EMBL" id="AAF24951.1"/>
    </source>
</evidence>
<name>Q9SFY2_ARATH</name>
<evidence type="ECO:0000259" key="1">
    <source>
        <dbReference type="Pfam" id="PF04836"/>
    </source>
</evidence>
<proteinExistence type="predicted"/>
<protein>
    <submittedName>
        <fullName evidence="2">T22C5.22</fullName>
    </submittedName>
</protein>
<dbReference type="EMBL" id="AC012375">
    <property type="protein sequence ID" value="AAF24951.1"/>
    <property type="molecule type" value="Genomic_DNA"/>
</dbReference>
<reference evidence="2" key="1">
    <citation type="submission" date="1999-12" db="EMBL/GenBank/DDBJ databases">
        <title>Genomic sequence for Arabidopsis thaliana BAC T22C5 from chromosome I.</title>
        <authorList>
            <person name="Chao Q."/>
            <person name="Brooks S."/>
            <person name="Buehler E."/>
            <person name="Johnson-Hopson C."/>
            <person name="Khan S."/>
            <person name="Kim C."/>
            <person name="Shinn P."/>
            <person name="Altafi H."/>
            <person name="Bei Q."/>
            <person name="Chin C."/>
            <person name="Chiou J."/>
            <person name="Choi E."/>
            <person name="Conn L."/>
            <person name="Conway A."/>
            <person name="Gonzales A."/>
            <person name="Hansen N."/>
            <person name="Howng B."/>
            <person name="Koo T."/>
            <person name="Lam B."/>
            <person name="Lee J."/>
            <person name="Lenz C."/>
            <person name="Li J."/>
            <person name="Liu A."/>
            <person name="Liu K."/>
            <person name="Liu S."/>
            <person name="Mukharsky N."/>
            <person name="Nguyen M."/>
            <person name="Palm C."/>
            <person name="Pham P."/>
            <person name="Sakano H."/>
            <person name="Schwartz J."/>
            <person name="Southwick A."/>
            <person name="Thaveri A."/>
            <person name="Toriumi M."/>
            <person name="Vaysberg M."/>
            <person name="Yu G."/>
            <person name="Federspiel N.A."/>
            <person name="Theologis A."/>
            <person name="Ecker J.R."/>
        </authorList>
    </citation>
    <scope>NUCLEOTIDE SEQUENCE</scope>
</reference>
<reference key="2">
    <citation type="journal article" date="2000" name="Nature">
        <title>Sequence and analysis of chromosome 1 of the plant Arabidopsis thaliana.</title>
        <authorList>
            <person name="Theologis A."/>
            <person name="Ecker J.R."/>
            <person name="Palm C.J."/>
            <person name="Federspiel N.A."/>
            <person name="Kaul S."/>
            <person name="White O."/>
            <person name="Alonso J."/>
            <person name="Altafi H."/>
            <person name="Araujo R."/>
            <person name="Bowman C.L."/>
            <person name="Brooks S.Y."/>
            <person name="Buehler E."/>
            <person name="Chan A."/>
            <person name="Chao Q."/>
            <person name="Chen H."/>
            <person name="Cheuk R.F."/>
            <person name="Chin C.W."/>
            <person name="Chung M.K."/>
            <person name="Conn L."/>
            <person name="Conway A.B."/>
            <person name="Conway A.R."/>
            <person name="Creasy T.H."/>
            <person name="Dewar K."/>
            <person name="Dunn P."/>
            <person name="Etgu P."/>
            <person name="Feldblyum T.V."/>
            <person name="Feng J."/>
            <person name="Fong B."/>
            <person name="Fujii C.Y."/>
            <person name="Gill J.E."/>
            <person name="Goldsmith A.D."/>
            <person name="Haas B."/>
            <person name="Hansen N.F."/>
            <person name="Hughes B."/>
            <person name="Huizar L."/>
            <person name="Hunter J.L."/>
            <person name="Jenkins J."/>
            <person name="Johnson-Hopson C."/>
            <person name="Khan S."/>
            <person name="Khaykin E."/>
            <person name="Kim C.J."/>
            <person name="Koo H.L."/>
            <person name="Kremenetskaia I."/>
            <person name="Kurtz D.B."/>
            <person name="Kwan A."/>
            <person name="Lam B."/>
            <person name="Langin-Hooper S."/>
            <person name="Lee A."/>
            <person name="Lee J.M."/>
            <person name="Lenz C.A."/>
            <person name="Li J.H."/>
            <person name="Li Y."/>
            <person name="Lin X."/>
            <person name="Liu S.X."/>
            <person name="Liu Z.A."/>
            <person name="Luros J.S."/>
            <person name="Maiti R."/>
            <person name="Marziali A."/>
            <person name="Militscher J."/>
            <person name="Miranda M."/>
            <person name="Nguyen M."/>
            <person name="Nierman W.C."/>
            <person name="Osborne B.I."/>
            <person name="Pai G."/>
            <person name="Peterson J."/>
            <person name="Pham P.K."/>
            <person name="Rizzo M."/>
            <person name="Rooney T."/>
            <person name="Rowley D."/>
            <person name="Sakano H."/>
            <person name="Salzberg S.L."/>
            <person name="Schwartz J.R."/>
            <person name="Shinn P."/>
            <person name="Southwick A.M."/>
            <person name="Sun H."/>
            <person name="Tallon L.J."/>
            <person name="Tambunga G."/>
            <person name="Toriumi M.J."/>
            <person name="Town C.D."/>
            <person name="Utterback T."/>
            <person name="Van Aken S."/>
            <person name="Vaysberg M."/>
            <person name="Vysotskaia V.S."/>
            <person name="Walker M."/>
            <person name="Wu D."/>
            <person name="Yu G."/>
            <person name="Fraser C.M."/>
            <person name="Venter J.C."/>
            <person name="Davis R.W."/>
        </authorList>
    </citation>
    <scope>NUCLEOTIDE SEQUENCE [LARGE SCALE GENOMIC DNA]</scope>
    <source>
        <strain>cv. Columbia</strain>
    </source>
</reference>
<sequence length="83" mass="9735">MNSFMMYLVSLQRRLVEESCLMTKRLFKSPNSALNKARTQFLAKQRMLAKCVVSNCDAEYERWALRSYSNGGRMMALQLIFEE</sequence>
<accession>Q9SFY2</accession>
<organism evidence="2">
    <name type="scientific">Arabidopsis thaliana</name>
    <name type="common">Mouse-ear cress</name>
    <dbReference type="NCBI Taxonomy" id="3702"/>
    <lineage>
        <taxon>Eukaryota</taxon>
        <taxon>Viridiplantae</taxon>
        <taxon>Streptophyta</taxon>
        <taxon>Embryophyta</taxon>
        <taxon>Tracheophyta</taxon>
        <taxon>Spermatophyta</taxon>
        <taxon>Magnoliopsida</taxon>
        <taxon>eudicotyledons</taxon>
        <taxon>Gunneridae</taxon>
        <taxon>Pentapetalae</taxon>
        <taxon>rosids</taxon>
        <taxon>malvids</taxon>
        <taxon>Brassicales</taxon>
        <taxon>Brassicaceae</taxon>
        <taxon>Camelineae</taxon>
        <taxon>Arabidopsis</taxon>
    </lineage>
</organism>
<dbReference type="AlphaFoldDB" id="Q9SFY2"/>
<dbReference type="Pfam" id="PF04836">
    <property type="entry name" value="IFRD_C"/>
    <property type="match status" value="1"/>
</dbReference>
<reference evidence="2" key="3">
    <citation type="submission" date="2000-10" db="EMBL/GenBank/DDBJ databases">
        <authorList>
            <person name="Chao Q."/>
            <person name="Brooks S."/>
            <person name="Buehler E."/>
            <person name="Johnson-Hopson C."/>
            <person name="Khan S."/>
            <person name="Kim C."/>
            <person name="Shinn P."/>
            <person name="Altafi H."/>
            <person name="Bei B."/>
            <person name="Chin C."/>
            <person name="Chiou J."/>
            <person name="Choi E."/>
            <person name="Conn L."/>
            <person name="Conway A."/>
            <person name="Gonzalez A."/>
            <person name="Hansen N."/>
            <person name="Howing B."/>
            <person name="Koo T."/>
            <person name="Lam B."/>
            <person name="Lee J."/>
            <person name="Lenz C."/>
            <person name="Li J."/>
            <person name="Liu A."/>
            <person name="Liu J."/>
            <person name="Liu S."/>
            <person name="Mukharsky N."/>
            <person name="Nguyen M."/>
            <person name="Palm C."/>
            <person name="Pham P."/>
            <person name="Sakano H."/>
            <person name="Schwartz J."/>
            <person name="Southwick A."/>
            <person name="Thaveri A."/>
            <person name="Toriumi M."/>
            <person name="Vaysberg M."/>
            <person name="Yu G."/>
            <person name="Davis R."/>
            <person name="Federspiel N."/>
            <person name="Theologis A."/>
            <person name="Ecker J."/>
        </authorList>
    </citation>
    <scope>NUCLEOTIDE SEQUENCE</scope>
</reference>
<dbReference type="InterPro" id="IPR006921">
    <property type="entry name" value="Interferon-rel_develop_reg_C"/>
</dbReference>
<feature type="domain" description="Interferon-related developmental regulator C-terminal" evidence="1">
    <location>
        <begin position="23"/>
        <end position="49"/>
    </location>
</feature>